<sequence length="118" mass="12476">MVTAVVAVGDADPAAKLQTLNFDASETSPELSNMAQAALARITEMDSGYRASAAKLEALDPSNFALNRTGSSLASSINQVSETFRVALEVQTQITQFSMVSSLSQSLSTQLNSFLRGQ</sequence>
<organism evidence="1 2">
    <name type="scientific">Paracoccus caeni</name>
    <dbReference type="NCBI Taxonomy" id="657651"/>
    <lineage>
        <taxon>Bacteria</taxon>
        <taxon>Pseudomonadati</taxon>
        <taxon>Pseudomonadota</taxon>
        <taxon>Alphaproteobacteria</taxon>
        <taxon>Rhodobacterales</taxon>
        <taxon>Paracoccaceae</taxon>
        <taxon>Paracoccus</taxon>
    </lineage>
</organism>
<dbReference type="EMBL" id="JAEPRQ010000001">
    <property type="protein sequence ID" value="MBK4214325.1"/>
    <property type="molecule type" value="Genomic_DNA"/>
</dbReference>
<reference evidence="1" key="1">
    <citation type="submission" date="2021-01" db="EMBL/GenBank/DDBJ databases">
        <title>Paracoccus amoyensis sp. nov., isolated from the surface seawater along the coast of Xiamen Island, China.</title>
        <authorList>
            <person name="Lyu L."/>
        </authorList>
    </citation>
    <scope>NUCLEOTIDE SEQUENCE</scope>
    <source>
        <strain evidence="1">MJ17</strain>
    </source>
</reference>
<evidence type="ECO:0000313" key="2">
    <source>
        <dbReference type="Proteomes" id="UP000640485"/>
    </source>
</evidence>
<dbReference type="AlphaFoldDB" id="A0A934S8G9"/>
<dbReference type="RefSeq" id="WP_200682906.1">
    <property type="nucleotide sequence ID" value="NZ_JAEPRQ010000001.1"/>
</dbReference>
<comment type="caution">
    <text evidence="1">The sequence shown here is derived from an EMBL/GenBank/DDBJ whole genome shotgun (WGS) entry which is preliminary data.</text>
</comment>
<dbReference type="Proteomes" id="UP000640485">
    <property type="component" value="Unassembled WGS sequence"/>
</dbReference>
<proteinExistence type="predicted"/>
<gene>
    <name evidence="1" type="ORF">JJJ17_00150</name>
</gene>
<name>A0A934S8G9_9RHOB</name>
<protein>
    <submittedName>
        <fullName evidence="1">Uncharacterized protein</fullName>
    </submittedName>
</protein>
<keyword evidence="2" id="KW-1185">Reference proteome</keyword>
<evidence type="ECO:0000313" key="1">
    <source>
        <dbReference type="EMBL" id="MBK4214325.1"/>
    </source>
</evidence>
<accession>A0A934S8G9</accession>